<feature type="non-terminal residue" evidence="6">
    <location>
        <position position="1"/>
    </location>
</feature>
<dbReference type="InterPro" id="IPR051368">
    <property type="entry name" value="SerProtInhib-TIL_Domain"/>
</dbReference>
<dbReference type="EMBL" id="GFAC01006411">
    <property type="protein sequence ID" value="JAT92777.1"/>
    <property type="molecule type" value="mRNA"/>
</dbReference>
<proteinExistence type="evidence at transcript level"/>
<dbReference type="PANTHER" id="PTHR23259:SF70">
    <property type="entry name" value="ACCESSORY GLAND PROTEIN ACP62F-RELATED"/>
    <property type="match status" value="1"/>
</dbReference>
<organism evidence="6">
    <name type="scientific">Amblyomma aureolatum</name>
    <dbReference type="NCBI Taxonomy" id="187763"/>
    <lineage>
        <taxon>Eukaryota</taxon>
        <taxon>Metazoa</taxon>
        <taxon>Ecdysozoa</taxon>
        <taxon>Arthropoda</taxon>
        <taxon>Chelicerata</taxon>
        <taxon>Arachnida</taxon>
        <taxon>Acari</taxon>
        <taxon>Parasitiformes</taxon>
        <taxon>Ixodida</taxon>
        <taxon>Ixodoidea</taxon>
        <taxon>Ixodidae</taxon>
        <taxon>Amblyomminae</taxon>
        <taxon>Amblyomma</taxon>
    </lineage>
</organism>
<dbReference type="AlphaFoldDB" id="A0A1E1X0K1"/>
<dbReference type="GO" id="GO:0030414">
    <property type="term" value="F:peptidase inhibitor activity"/>
    <property type="evidence" value="ECO:0007669"/>
    <property type="project" value="UniProtKB-KW"/>
</dbReference>
<keyword evidence="3" id="KW-1015">Disulfide bond</keyword>
<feature type="chain" id="PRO_5009115853" evidence="4">
    <location>
        <begin position="25"/>
        <end position="111"/>
    </location>
</feature>
<dbReference type="CDD" id="cd19941">
    <property type="entry name" value="TIL"/>
    <property type="match status" value="1"/>
</dbReference>
<dbReference type="Pfam" id="PF01826">
    <property type="entry name" value="TIL"/>
    <property type="match status" value="1"/>
</dbReference>
<comment type="similarity">
    <text evidence="1">Belongs to the serine protease inhibitor-like (TIL domain-containing) family.</text>
</comment>
<evidence type="ECO:0000313" key="6">
    <source>
        <dbReference type="EMBL" id="JAT92777.1"/>
    </source>
</evidence>
<accession>A0A1E1X0K1</accession>
<evidence type="ECO:0000256" key="1">
    <source>
        <dbReference type="ARBA" id="ARBA00007611"/>
    </source>
</evidence>
<reference evidence="6" key="1">
    <citation type="journal article" date="2017" name="Front. Cell. Infect. Microbiol.">
        <title>The Distinct Transcriptional Response of the Midgut of Amblyomma sculptum and Amblyomma aureolatum Ticks to Rickettsia rickettsii Correlates to Their Differences in Susceptibility to Infection.</title>
        <authorList>
            <person name="Martins L.A."/>
            <person name="Galletti M.F.B.M."/>
            <person name="Ribeiro J.M."/>
            <person name="Fujita A."/>
            <person name="Costa F.B."/>
            <person name="Labruna M.B."/>
            <person name="Daffre S."/>
            <person name="Fogaca A.C."/>
        </authorList>
    </citation>
    <scope>NUCLEOTIDE SEQUENCE</scope>
</reference>
<dbReference type="InterPro" id="IPR036084">
    <property type="entry name" value="Ser_inhib-like_sf"/>
</dbReference>
<protein>
    <submittedName>
        <fullName evidence="6">Putative chymotrypsin-elastase inhibitor ixodidin</fullName>
    </submittedName>
</protein>
<sequence>FTMKVCFVVLLIEALVLNMDGVVSKDDGTACGLNAIFMFCGSACPTVCGEPRRHETCDKPCVPGCVCKPGYVLSEDRVKCISAMQCLLTIAPHPKKFQNFWPIAAMLGNKE</sequence>
<dbReference type="PANTHER" id="PTHR23259">
    <property type="entry name" value="RIDDLE"/>
    <property type="match status" value="1"/>
</dbReference>
<dbReference type="FunFam" id="2.10.25.10:FF:000055">
    <property type="entry name" value="alpha-tectorin isoform X1"/>
    <property type="match status" value="1"/>
</dbReference>
<feature type="signal peptide" evidence="4">
    <location>
        <begin position="1"/>
        <end position="24"/>
    </location>
</feature>
<evidence type="ECO:0000256" key="2">
    <source>
        <dbReference type="ARBA" id="ARBA00022690"/>
    </source>
</evidence>
<evidence type="ECO:0000256" key="4">
    <source>
        <dbReference type="SAM" id="SignalP"/>
    </source>
</evidence>
<name>A0A1E1X0K1_9ACAR</name>
<keyword evidence="4" id="KW-0732">Signal</keyword>
<evidence type="ECO:0000259" key="5">
    <source>
        <dbReference type="Pfam" id="PF01826"/>
    </source>
</evidence>
<dbReference type="InterPro" id="IPR002919">
    <property type="entry name" value="TIL_dom"/>
</dbReference>
<keyword evidence="2" id="KW-0646">Protease inhibitor</keyword>
<feature type="domain" description="TIL" evidence="5">
    <location>
        <begin position="31"/>
        <end position="86"/>
    </location>
</feature>
<dbReference type="Gene3D" id="2.10.25.10">
    <property type="entry name" value="Laminin"/>
    <property type="match status" value="1"/>
</dbReference>
<dbReference type="SUPFAM" id="SSF57567">
    <property type="entry name" value="Serine protease inhibitors"/>
    <property type="match status" value="1"/>
</dbReference>
<evidence type="ECO:0000256" key="3">
    <source>
        <dbReference type="ARBA" id="ARBA00023157"/>
    </source>
</evidence>